<dbReference type="AlphaFoldDB" id="A0A9P4Q951"/>
<evidence type="ECO:0000256" key="3">
    <source>
        <dbReference type="SAM" id="MobiDB-lite"/>
    </source>
</evidence>
<gene>
    <name evidence="4" type="ORF">K431DRAFT_283393</name>
</gene>
<comment type="caution">
    <text evidence="4">The sequence shown here is derived from an EMBL/GenBank/DDBJ whole genome shotgun (WGS) entry which is preliminary data.</text>
</comment>
<dbReference type="PANTHER" id="PTHR28133">
    <property type="entry name" value="REQUIRED FOR RESPIRATORY GROWTH PROTEIN 7, MITOCHONDRIAL"/>
    <property type="match status" value="1"/>
</dbReference>
<dbReference type="GO" id="GO:0005739">
    <property type="term" value="C:mitochondrion"/>
    <property type="evidence" value="ECO:0007669"/>
    <property type="project" value="UniProtKB-SubCell"/>
</dbReference>
<evidence type="ECO:0000256" key="2">
    <source>
        <dbReference type="ARBA" id="ARBA00023128"/>
    </source>
</evidence>
<evidence type="ECO:0000313" key="5">
    <source>
        <dbReference type="Proteomes" id="UP000799441"/>
    </source>
</evidence>
<keyword evidence="5" id="KW-1185">Reference proteome</keyword>
<dbReference type="PANTHER" id="PTHR28133:SF1">
    <property type="entry name" value="REQUIRED FOR RESPIRATORY GROWTH PROTEIN 7, MITOCHONDRIAL"/>
    <property type="match status" value="1"/>
</dbReference>
<dbReference type="InterPro" id="IPR018828">
    <property type="entry name" value="RRG7"/>
</dbReference>
<dbReference type="Gene3D" id="3.40.1350.10">
    <property type="match status" value="1"/>
</dbReference>
<protein>
    <recommendedName>
        <fullName evidence="6">Required for respiratory growth protein 7, mitochondrial</fullName>
    </recommendedName>
</protein>
<evidence type="ECO:0000256" key="1">
    <source>
        <dbReference type="ARBA" id="ARBA00004173"/>
    </source>
</evidence>
<comment type="subcellular location">
    <subcellularLocation>
        <location evidence="1">Mitochondrion</location>
    </subcellularLocation>
</comment>
<dbReference type="EMBL" id="MU003779">
    <property type="protein sequence ID" value="KAF2722882.1"/>
    <property type="molecule type" value="Genomic_DNA"/>
</dbReference>
<dbReference type="InterPro" id="IPR011856">
    <property type="entry name" value="tRNA_endonuc-like_dom_sf"/>
</dbReference>
<dbReference type="Pfam" id="PF10356">
    <property type="entry name" value="RRG7"/>
    <property type="match status" value="2"/>
</dbReference>
<name>A0A9P4Q951_9PEZI</name>
<reference evidence="4" key="1">
    <citation type="journal article" date="2020" name="Stud. Mycol.">
        <title>101 Dothideomycetes genomes: a test case for predicting lifestyles and emergence of pathogens.</title>
        <authorList>
            <person name="Haridas S."/>
            <person name="Albert R."/>
            <person name="Binder M."/>
            <person name="Bloem J."/>
            <person name="Labutti K."/>
            <person name="Salamov A."/>
            <person name="Andreopoulos B."/>
            <person name="Baker S."/>
            <person name="Barry K."/>
            <person name="Bills G."/>
            <person name="Bluhm B."/>
            <person name="Cannon C."/>
            <person name="Castanera R."/>
            <person name="Culley D."/>
            <person name="Daum C."/>
            <person name="Ezra D."/>
            <person name="Gonzalez J."/>
            <person name="Henrissat B."/>
            <person name="Kuo A."/>
            <person name="Liang C."/>
            <person name="Lipzen A."/>
            <person name="Lutzoni F."/>
            <person name="Magnuson J."/>
            <person name="Mondo S."/>
            <person name="Nolan M."/>
            <person name="Ohm R."/>
            <person name="Pangilinan J."/>
            <person name="Park H.-J."/>
            <person name="Ramirez L."/>
            <person name="Alfaro M."/>
            <person name="Sun H."/>
            <person name="Tritt A."/>
            <person name="Yoshinaga Y."/>
            <person name="Zwiers L.-H."/>
            <person name="Turgeon B."/>
            <person name="Goodwin S."/>
            <person name="Spatafora J."/>
            <person name="Crous P."/>
            <person name="Grigoriev I."/>
        </authorList>
    </citation>
    <scope>NUCLEOTIDE SEQUENCE</scope>
    <source>
        <strain evidence="4">CBS 116435</strain>
    </source>
</reference>
<feature type="compositionally biased region" description="Basic and acidic residues" evidence="3">
    <location>
        <begin position="74"/>
        <end position="91"/>
    </location>
</feature>
<evidence type="ECO:0000313" key="4">
    <source>
        <dbReference type="EMBL" id="KAF2722882.1"/>
    </source>
</evidence>
<feature type="compositionally biased region" description="Basic and acidic residues" evidence="3">
    <location>
        <begin position="19"/>
        <end position="33"/>
    </location>
</feature>
<evidence type="ECO:0008006" key="6">
    <source>
        <dbReference type="Google" id="ProtNLM"/>
    </source>
</evidence>
<keyword evidence="2" id="KW-0496">Mitochondrion</keyword>
<accession>A0A9P4Q951</accession>
<feature type="region of interest" description="Disordered" evidence="3">
    <location>
        <begin position="12"/>
        <end position="104"/>
    </location>
</feature>
<dbReference type="Proteomes" id="UP000799441">
    <property type="component" value="Unassembled WGS sequence"/>
</dbReference>
<proteinExistence type="predicted"/>
<organism evidence="4 5">
    <name type="scientific">Polychaeton citri CBS 116435</name>
    <dbReference type="NCBI Taxonomy" id="1314669"/>
    <lineage>
        <taxon>Eukaryota</taxon>
        <taxon>Fungi</taxon>
        <taxon>Dikarya</taxon>
        <taxon>Ascomycota</taxon>
        <taxon>Pezizomycotina</taxon>
        <taxon>Dothideomycetes</taxon>
        <taxon>Dothideomycetidae</taxon>
        <taxon>Capnodiales</taxon>
        <taxon>Capnodiaceae</taxon>
        <taxon>Polychaeton</taxon>
    </lineage>
</organism>
<dbReference type="OrthoDB" id="20734at2759"/>
<sequence length="310" mass="34116">MPNFGLARLRSFGQSSKLQRHDISLSTSEDRKSQAFRVESSRLESQPNQAEPSKVASKKKRSPRLKIGGTHTPVRFEENPECKRQAQDKHKGSPASATLEAPRGNNHHDLASFLTYADATGLNKNSTVFRGTLYEYTVLETLRNFSFELTHCGRSHDLGVDLIGFWHLPSDEHAPSRELRVLVQCKAETLKPGHVRELAGSYDGAPAGWKGDNVVSLLVTSGEVTRGVREALQRSSIPAGVLGVDIDGYLQQVLWNVAAEQRGLTGIGVIVKYADKAHVTGSRTNGLKGSIALTWLGRPWPKSKARTRQM</sequence>
<dbReference type="GO" id="GO:0003676">
    <property type="term" value="F:nucleic acid binding"/>
    <property type="evidence" value="ECO:0007669"/>
    <property type="project" value="InterPro"/>
</dbReference>